<sequence length="74" mass="7546">MQLAVAMPLGVLVAASALTSPFLLSTKDGTQTPRHSLVTATRTHSESDQATNIIEDTRQGVLAIAAAATAPMAG</sequence>
<proteinExistence type="predicted"/>
<organism evidence="1 2">
    <name type="scientific">Bradymonas sediminis</name>
    <dbReference type="NCBI Taxonomy" id="1548548"/>
    <lineage>
        <taxon>Bacteria</taxon>
        <taxon>Deltaproteobacteria</taxon>
        <taxon>Bradymonadales</taxon>
        <taxon>Bradymonadaceae</taxon>
        <taxon>Bradymonas</taxon>
    </lineage>
</organism>
<evidence type="ECO:0000313" key="2">
    <source>
        <dbReference type="Proteomes" id="UP000249799"/>
    </source>
</evidence>
<dbReference type="KEGG" id="bsed:DN745_17420"/>
<name>A0A2Z4FQ14_9DELT</name>
<reference evidence="1 2" key="1">
    <citation type="submission" date="2018-06" db="EMBL/GenBank/DDBJ databases">
        <title>Lujinxingia sediminis gen. nov. sp. nov., a new facultative anaerobic member of the class Deltaproteobacteria, and proposal of Lujinxingaceae fam. nov.</title>
        <authorList>
            <person name="Guo L.-Y."/>
            <person name="Li C.-M."/>
            <person name="Wang S."/>
            <person name="Du Z.-J."/>
        </authorList>
    </citation>
    <scope>NUCLEOTIDE SEQUENCE [LARGE SCALE GENOMIC DNA]</scope>
    <source>
        <strain evidence="1 2">FA350</strain>
    </source>
</reference>
<protein>
    <submittedName>
        <fullName evidence="1">Uncharacterized protein</fullName>
    </submittedName>
</protein>
<keyword evidence="2" id="KW-1185">Reference proteome</keyword>
<accession>A0A2Z4FQ14</accession>
<dbReference type="AlphaFoldDB" id="A0A2Z4FQ14"/>
<dbReference type="Proteomes" id="UP000249799">
    <property type="component" value="Chromosome"/>
</dbReference>
<dbReference type="EMBL" id="CP030032">
    <property type="protein sequence ID" value="AWV91010.1"/>
    <property type="molecule type" value="Genomic_DNA"/>
</dbReference>
<evidence type="ECO:0000313" key="1">
    <source>
        <dbReference type="EMBL" id="AWV91010.1"/>
    </source>
</evidence>
<gene>
    <name evidence="1" type="ORF">DN745_17420</name>
</gene>